<keyword evidence="2" id="KW-0732">Signal</keyword>
<feature type="region of interest" description="Disordered" evidence="1">
    <location>
        <begin position="191"/>
        <end position="216"/>
    </location>
</feature>
<feature type="compositionally biased region" description="Basic and acidic residues" evidence="1">
    <location>
        <begin position="330"/>
        <end position="339"/>
    </location>
</feature>
<name>A0A5B0Q6B0_PUCGR</name>
<feature type="chain" id="PRO_5022969331" evidence="2">
    <location>
        <begin position="30"/>
        <end position="867"/>
    </location>
</feature>
<evidence type="ECO:0000313" key="3">
    <source>
        <dbReference type="EMBL" id="KAA1108740.1"/>
    </source>
</evidence>
<protein>
    <submittedName>
        <fullName evidence="3">Uncharacterized protein</fullName>
    </submittedName>
</protein>
<sequence length="867" mass="99593">MPWNIVHSASFFNRSVACIFALGNTLAWAKPAFEGLEESYLFGSDLHSSQGDLYDVVYRKRPSANHQTPHQPDFSGGGAHWIDLGAHNNYQVNPEDNVISIVAKRPKTVQLGHGGFHPQSNLGLNALYPGVNQDRMFPEMVSKGAQGLHRSSQDFYQLASFPTDPTSLTSFFPSNDLPSHSFLRKEMFFTPEKEHSNEPTPESMFESMPQREMGPEDDDLKISRLFKQLQSPEFASFAAQKSSSLSDHVQVLSKFPQPKPDAEKCQAHFQDHPPIQYRPHAGKGHEVHHSEEQAKEHPRNQESRDSWDLGPQALGSSHAHSRSESSQSNENRRFSSKESLEEDQAEDPNESLQAHDADQSENVDVTTRSIIPKKPGFLSKSMDDEVLGNFTKKFKHYVLEILKHAYKTKNQNDYPIEGLPTRISKTNGLYIIRVGIDHQLPTSNPSRGNIQKTTKLFALFVDLIEWLLFTNSAVLRQSDLTKKINKPELDSHHQLINFLFQEAFHPRNSAPVIGMISSDALHGFGRGNEFGPIQRILIRCLSSLQQSDRTRQAAFSIVRFYYKEFKPEIYQGLGGLNQEDFDLKINSLIAEAVRSQMIVGRGSDVVGAQRNLENFAICDLEIIPYSMKPKSHRVMYNVGLGKKEREIIKHYREVFSKTRPKFREFELLQTQVESEEFPARLRSLSFNDKETRLDGYVWIETKAGDLARTDYIQIKLESLIVHLKVCHSEFLQYINHCGIQTESDLEQKFFQWIYDIFINPGNGKLPIFGNFVLKNQTKSNFLLSKSHFYPTQIYLMHYFSDTRTYDRTIHVGLTLIGYWYKNKKHDYFDNLFKNDRAYWKTVIGLLKEKYYYAGFCSLRNFSKDETL</sequence>
<evidence type="ECO:0000256" key="1">
    <source>
        <dbReference type="SAM" id="MobiDB-lite"/>
    </source>
</evidence>
<feature type="compositionally biased region" description="Basic and acidic residues" evidence="1">
    <location>
        <begin position="283"/>
        <end position="307"/>
    </location>
</feature>
<organism evidence="3 4">
    <name type="scientific">Puccinia graminis f. sp. tritici</name>
    <dbReference type="NCBI Taxonomy" id="56615"/>
    <lineage>
        <taxon>Eukaryota</taxon>
        <taxon>Fungi</taxon>
        <taxon>Dikarya</taxon>
        <taxon>Basidiomycota</taxon>
        <taxon>Pucciniomycotina</taxon>
        <taxon>Pucciniomycetes</taxon>
        <taxon>Pucciniales</taxon>
        <taxon>Pucciniaceae</taxon>
        <taxon>Puccinia</taxon>
    </lineage>
</organism>
<dbReference type="EMBL" id="VSWC01000028">
    <property type="protein sequence ID" value="KAA1108740.1"/>
    <property type="molecule type" value="Genomic_DNA"/>
</dbReference>
<feature type="signal peptide" evidence="2">
    <location>
        <begin position="1"/>
        <end position="29"/>
    </location>
</feature>
<comment type="caution">
    <text evidence="3">The sequence shown here is derived from an EMBL/GenBank/DDBJ whole genome shotgun (WGS) entry which is preliminary data.</text>
</comment>
<gene>
    <name evidence="3" type="ORF">PGT21_023779</name>
</gene>
<proteinExistence type="predicted"/>
<evidence type="ECO:0000256" key="2">
    <source>
        <dbReference type="SAM" id="SignalP"/>
    </source>
</evidence>
<feature type="region of interest" description="Disordered" evidence="1">
    <location>
        <begin position="272"/>
        <end position="368"/>
    </location>
</feature>
<feature type="compositionally biased region" description="Acidic residues" evidence="1">
    <location>
        <begin position="340"/>
        <end position="349"/>
    </location>
</feature>
<reference evidence="3 4" key="1">
    <citation type="submission" date="2019-05" db="EMBL/GenBank/DDBJ databases">
        <title>Emergence of the Ug99 lineage of the wheat stem rust pathogen through somatic hybridization.</title>
        <authorList>
            <person name="Li F."/>
            <person name="Upadhyaya N.M."/>
            <person name="Sperschneider J."/>
            <person name="Matny O."/>
            <person name="Nguyen-Phuc H."/>
            <person name="Mago R."/>
            <person name="Raley C."/>
            <person name="Miller M.E."/>
            <person name="Silverstein K.A.T."/>
            <person name="Henningsen E."/>
            <person name="Hirsch C.D."/>
            <person name="Visser B."/>
            <person name="Pretorius Z.A."/>
            <person name="Steffenson B.J."/>
            <person name="Schwessinger B."/>
            <person name="Dodds P.N."/>
            <person name="Figueroa M."/>
        </authorList>
    </citation>
    <scope>NUCLEOTIDE SEQUENCE [LARGE SCALE GENOMIC DNA]</scope>
    <source>
        <strain evidence="3">21-0</strain>
    </source>
</reference>
<accession>A0A5B0Q6B0</accession>
<keyword evidence="4" id="KW-1185">Reference proteome</keyword>
<dbReference type="OrthoDB" id="2499284at2759"/>
<evidence type="ECO:0000313" key="4">
    <source>
        <dbReference type="Proteomes" id="UP000324748"/>
    </source>
</evidence>
<dbReference type="AlphaFoldDB" id="A0A5B0Q6B0"/>
<dbReference type="Proteomes" id="UP000324748">
    <property type="component" value="Unassembled WGS sequence"/>
</dbReference>